<gene>
    <name evidence="1" type="ORF">H312_03379</name>
</gene>
<dbReference type="AlphaFoldDB" id="A0A059EWH7"/>
<evidence type="ECO:0000313" key="2">
    <source>
        <dbReference type="Proteomes" id="UP000030655"/>
    </source>
</evidence>
<dbReference type="Proteomes" id="UP000030655">
    <property type="component" value="Unassembled WGS sequence"/>
</dbReference>
<reference evidence="2" key="1">
    <citation type="submission" date="2013-02" db="EMBL/GenBank/DDBJ databases">
        <authorList>
            <consortium name="The Broad Institute Genome Sequencing Platform"/>
            <person name="Cuomo C."/>
            <person name="Becnel J."/>
            <person name="Sanscrainte N."/>
            <person name="Walker B."/>
            <person name="Young S.K."/>
            <person name="Zeng Q."/>
            <person name="Gargeya S."/>
            <person name="Fitzgerald M."/>
            <person name="Haas B."/>
            <person name="Abouelleil A."/>
            <person name="Alvarado L."/>
            <person name="Arachchi H.M."/>
            <person name="Berlin A.M."/>
            <person name="Chapman S.B."/>
            <person name="Dewar J."/>
            <person name="Goldberg J."/>
            <person name="Griggs A."/>
            <person name="Gujja S."/>
            <person name="Hansen M."/>
            <person name="Howarth C."/>
            <person name="Imamovic A."/>
            <person name="Larimer J."/>
            <person name="McCowan C."/>
            <person name="Murphy C."/>
            <person name="Neiman D."/>
            <person name="Pearson M."/>
            <person name="Priest M."/>
            <person name="Roberts A."/>
            <person name="Saif S."/>
            <person name="Shea T."/>
            <person name="Sisk P."/>
            <person name="Sykes S."/>
            <person name="Wortman J."/>
            <person name="Nusbaum C."/>
            <person name="Birren B."/>
        </authorList>
    </citation>
    <scope>NUCLEOTIDE SEQUENCE [LARGE SCALE GENOMIC DNA]</scope>
    <source>
        <strain evidence="2">PRA339</strain>
    </source>
</reference>
<accession>A0A059EWH7</accession>
<dbReference type="HOGENOM" id="CLU_036088_0_0_1"/>
<name>A0A059EWH7_9MICR</name>
<reference evidence="1 2" key="2">
    <citation type="submission" date="2014-03" db="EMBL/GenBank/DDBJ databases">
        <title>The Genome Sequence of Anncaliia algerae insect isolate PRA339.</title>
        <authorList>
            <consortium name="The Broad Institute Genome Sequencing Platform"/>
            <consortium name="The Broad Institute Genome Sequencing Center for Infectious Disease"/>
            <person name="Cuomo C."/>
            <person name="Becnel J."/>
            <person name="Sanscrainte N."/>
            <person name="Walker B."/>
            <person name="Young S.K."/>
            <person name="Zeng Q."/>
            <person name="Gargeya S."/>
            <person name="Fitzgerald M."/>
            <person name="Haas B."/>
            <person name="Abouelleil A."/>
            <person name="Alvarado L."/>
            <person name="Arachchi H.M."/>
            <person name="Berlin A.M."/>
            <person name="Chapman S.B."/>
            <person name="Dewar J."/>
            <person name="Goldberg J."/>
            <person name="Griggs A."/>
            <person name="Gujja S."/>
            <person name="Hansen M."/>
            <person name="Howarth C."/>
            <person name="Imamovic A."/>
            <person name="Larimer J."/>
            <person name="McCowan C."/>
            <person name="Murphy C."/>
            <person name="Neiman D."/>
            <person name="Pearson M."/>
            <person name="Priest M."/>
            <person name="Roberts A."/>
            <person name="Saif S."/>
            <person name="Shea T."/>
            <person name="Sisk P."/>
            <person name="Sykes S."/>
            <person name="Wortman J."/>
            <person name="Nusbaum C."/>
            <person name="Birren B."/>
        </authorList>
    </citation>
    <scope>NUCLEOTIDE SEQUENCE [LARGE SCALE GENOMIC DNA]</scope>
    <source>
        <strain evidence="1 2">PRA339</strain>
    </source>
</reference>
<proteinExistence type="predicted"/>
<sequence>MEFDRILSELKCEYEMKKVPLKKRISLINRLKSLLQSPFDYKNLLVFRDEILSTDLTNFQSEIIEPLQNHPINKIEDVIVVLMLIPPYLADSFHLKITNHFHFILKYYLAKKYNLPLPDASIAIKILALPFVKDLKINTDNLTVNEINLYNSVSGKLKLTKLQNNDVFLSILEEYPNEFFFFESELTKYEDIKKTFEKYLKTFTYKEIYLQIVSFLSREINHTNLFIIFVDFLVHIFNKVRKKEIDFTAIKKIQPVFLSRILFFLNESMKETFLRALNIPKFDFNNITLNENEFITELMFYSSMFYKKDLSNLLLEFDKLKIKRILKIIGRFYLIKNSNNVLIRKVVVKTYLDLKDDELINKCINNHKTFELINKKYFTDKIDYVKSLNYIFSHNTSEKFINNYLMNIQINRINEVRELIKNDKNIFIKLILNKKINLSDFIKNDDLFEFKNEIKYAFQMDPCLDYLILLLKIETDKNAYKLINNLKIPLLLKIRLIIKFIDLIDTEKSNYIHDLEELVFLEQSTMDEFINCCWRNNYKFNGFNMDNMLEEMERL</sequence>
<protein>
    <submittedName>
        <fullName evidence="1">Uncharacterized protein</fullName>
    </submittedName>
</protein>
<organism evidence="1 2">
    <name type="scientific">Anncaliia algerae PRA339</name>
    <dbReference type="NCBI Taxonomy" id="1288291"/>
    <lineage>
        <taxon>Eukaryota</taxon>
        <taxon>Fungi</taxon>
        <taxon>Fungi incertae sedis</taxon>
        <taxon>Microsporidia</taxon>
        <taxon>Tubulinosematoidea</taxon>
        <taxon>Tubulinosematidae</taxon>
        <taxon>Anncaliia</taxon>
    </lineage>
</organism>
<evidence type="ECO:0000313" key="1">
    <source>
        <dbReference type="EMBL" id="KCZ79232.1"/>
    </source>
</evidence>
<dbReference type="EMBL" id="KK365320">
    <property type="protein sequence ID" value="KCZ79232.1"/>
    <property type="molecule type" value="Genomic_DNA"/>
</dbReference>
<dbReference type="OrthoDB" id="2195444at2759"/>
<dbReference type="VEuPathDB" id="MicrosporidiaDB:H312_03379"/>
<keyword evidence="2" id="KW-1185">Reference proteome</keyword>